<evidence type="ECO:0000256" key="1">
    <source>
        <dbReference type="SAM" id="MobiDB-lite"/>
    </source>
</evidence>
<accession>A0A9R1VR48</accession>
<keyword evidence="3" id="KW-1185">Reference proteome</keyword>
<sequence>MGLTSPTTPSVAASNNLHSIAISILEPLNHHLFLQALRIWTQTITTHKNVFVQCTKLPSTKNIRFIVTTTNDIKSPQPTINSTRRPPTTPSTTMDQQTTTNMESFTPTKSCETGKCLQLEHPDTTQKTSCPK</sequence>
<evidence type="ECO:0000313" key="3">
    <source>
        <dbReference type="Proteomes" id="UP000235145"/>
    </source>
</evidence>
<feature type="compositionally biased region" description="Low complexity" evidence="1">
    <location>
        <begin position="82"/>
        <end position="100"/>
    </location>
</feature>
<proteinExistence type="predicted"/>
<name>A0A9R1VR48_LACSA</name>
<evidence type="ECO:0000313" key="2">
    <source>
        <dbReference type="EMBL" id="KAJ0210991.1"/>
    </source>
</evidence>
<dbReference type="AlphaFoldDB" id="A0A9R1VR48"/>
<organism evidence="2 3">
    <name type="scientific">Lactuca sativa</name>
    <name type="common">Garden lettuce</name>
    <dbReference type="NCBI Taxonomy" id="4236"/>
    <lineage>
        <taxon>Eukaryota</taxon>
        <taxon>Viridiplantae</taxon>
        <taxon>Streptophyta</taxon>
        <taxon>Embryophyta</taxon>
        <taxon>Tracheophyta</taxon>
        <taxon>Spermatophyta</taxon>
        <taxon>Magnoliopsida</taxon>
        <taxon>eudicotyledons</taxon>
        <taxon>Gunneridae</taxon>
        <taxon>Pentapetalae</taxon>
        <taxon>asterids</taxon>
        <taxon>campanulids</taxon>
        <taxon>Asterales</taxon>
        <taxon>Asteraceae</taxon>
        <taxon>Cichorioideae</taxon>
        <taxon>Cichorieae</taxon>
        <taxon>Lactucinae</taxon>
        <taxon>Lactuca</taxon>
    </lineage>
</organism>
<dbReference type="Proteomes" id="UP000235145">
    <property type="component" value="Unassembled WGS sequence"/>
</dbReference>
<comment type="caution">
    <text evidence="2">The sequence shown here is derived from an EMBL/GenBank/DDBJ whole genome shotgun (WGS) entry which is preliminary data.</text>
</comment>
<reference evidence="2 3" key="1">
    <citation type="journal article" date="2017" name="Nat. Commun.">
        <title>Genome assembly with in vitro proximity ligation data and whole-genome triplication in lettuce.</title>
        <authorList>
            <person name="Reyes-Chin-Wo S."/>
            <person name="Wang Z."/>
            <person name="Yang X."/>
            <person name="Kozik A."/>
            <person name="Arikit S."/>
            <person name="Song C."/>
            <person name="Xia L."/>
            <person name="Froenicke L."/>
            <person name="Lavelle D.O."/>
            <person name="Truco M.J."/>
            <person name="Xia R."/>
            <person name="Zhu S."/>
            <person name="Xu C."/>
            <person name="Xu H."/>
            <person name="Xu X."/>
            <person name="Cox K."/>
            <person name="Korf I."/>
            <person name="Meyers B.C."/>
            <person name="Michelmore R.W."/>
        </authorList>
    </citation>
    <scope>NUCLEOTIDE SEQUENCE [LARGE SCALE GENOMIC DNA]</scope>
    <source>
        <strain evidence="3">cv. Salinas</strain>
        <tissue evidence="2">Seedlings</tissue>
    </source>
</reference>
<protein>
    <submittedName>
        <fullName evidence="2">Uncharacterized protein</fullName>
    </submittedName>
</protein>
<gene>
    <name evidence="2" type="ORF">LSAT_V11C400163970</name>
</gene>
<feature type="region of interest" description="Disordered" evidence="1">
    <location>
        <begin position="73"/>
        <end position="108"/>
    </location>
</feature>
<dbReference type="EMBL" id="NBSK02000004">
    <property type="protein sequence ID" value="KAJ0210991.1"/>
    <property type="molecule type" value="Genomic_DNA"/>
</dbReference>